<dbReference type="CDD" id="cd18692">
    <property type="entry name" value="PIN_VapC-like"/>
    <property type="match status" value="1"/>
</dbReference>
<dbReference type="Proteomes" id="UP000179266">
    <property type="component" value="Unassembled WGS sequence"/>
</dbReference>
<organism evidence="2 3">
    <name type="scientific">Candidatus Schekmanbacteria bacterium RBG_13_48_7</name>
    <dbReference type="NCBI Taxonomy" id="1817878"/>
    <lineage>
        <taxon>Bacteria</taxon>
        <taxon>Candidatus Schekmaniibacteriota</taxon>
    </lineage>
</organism>
<dbReference type="Pfam" id="PF01850">
    <property type="entry name" value="PIN"/>
    <property type="match status" value="1"/>
</dbReference>
<evidence type="ECO:0000259" key="1">
    <source>
        <dbReference type="Pfam" id="PF01850"/>
    </source>
</evidence>
<accession>A0A1F7RSL0</accession>
<comment type="caution">
    <text evidence="2">The sequence shown here is derived from an EMBL/GenBank/DDBJ whole genome shotgun (WGS) entry which is preliminary data.</text>
</comment>
<dbReference type="InterPro" id="IPR002716">
    <property type="entry name" value="PIN_dom"/>
</dbReference>
<feature type="domain" description="PIN" evidence="1">
    <location>
        <begin position="6"/>
        <end position="124"/>
    </location>
</feature>
<dbReference type="InterPro" id="IPR029060">
    <property type="entry name" value="PIN-like_dom_sf"/>
</dbReference>
<dbReference type="EMBL" id="MGDD01000219">
    <property type="protein sequence ID" value="OGL44549.1"/>
    <property type="molecule type" value="Genomic_DNA"/>
</dbReference>
<dbReference type="AlphaFoldDB" id="A0A1F7RSL0"/>
<reference evidence="2 3" key="1">
    <citation type="journal article" date="2016" name="Nat. Commun.">
        <title>Thousands of microbial genomes shed light on interconnected biogeochemical processes in an aquifer system.</title>
        <authorList>
            <person name="Anantharaman K."/>
            <person name="Brown C.T."/>
            <person name="Hug L.A."/>
            <person name="Sharon I."/>
            <person name="Castelle C.J."/>
            <person name="Probst A.J."/>
            <person name="Thomas B.C."/>
            <person name="Singh A."/>
            <person name="Wilkins M.J."/>
            <person name="Karaoz U."/>
            <person name="Brodie E.L."/>
            <person name="Williams K.H."/>
            <person name="Hubbard S.S."/>
            <person name="Banfield J.F."/>
        </authorList>
    </citation>
    <scope>NUCLEOTIDE SEQUENCE [LARGE SCALE GENOMIC DNA]</scope>
</reference>
<evidence type="ECO:0000313" key="3">
    <source>
        <dbReference type="Proteomes" id="UP000179266"/>
    </source>
</evidence>
<proteinExistence type="predicted"/>
<name>A0A1F7RSL0_9BACT</name>
<sequence>MKEKTFLDTNIFIYSIDTSPDEKNKSKRSQQIVKEHIANESGVISIQILQEFYQVATRKIQKPISTKEALEYLRYMSILEILYPDFNMIVSAIHLHEKHLISFWDGMILQAAATAGCTVLLTEDLQDGFCLENLKVVNPFV</sequence>
<protein>
    <recommendedName>
        <fullName evidence="1">PIN domain-containing protein</fullName>
    </recommendedName>
</protein>
<evidence type="ECO:0000313" key="2">
    <source>
        <dbReference type="EMBL" id="OGL44549.1"/>
    </source>
</evidence>
<gene>
    <name evidence="2" type="ORF">A2161_05915</name>
</gene>
<dbReference type="SUPFAM" id="SSF88723">
    <property type="entry name" value="PIN domain-like"/>
    <property type="match status" value="1"/>
</dbReference>
<dbReference type="Gene3D" id="3.40.50.1010">
    <property type="entry name" value="5'-nuclease"/>
    <property type="match status" value="1"/>
</dbReference>